<organism evidence="2 3">
    <name type="scientific">Elysia crispata</name>
    <name type="common">lettuce slug</name>
    <dbReference type="NCBI Taxonomy" id="231223"/>
    <lineage>
        <taxon>Eukaryota</taxon>
        <taxon>Metazoa</taxon>
        <taxon>Spiralia</taxon>
        <taxon>Lophotrochozoa</taxon>
        <taxon>Mollusca</taxon>
        <taxon>Gastropoda</taxon>
        <taxon>Heterobranchia</taxon>
        <taxon>Euthyneura</taxon>
        <taxon>Panpulmonata</taxon>
        <taxon>Sacoglossa</taxon>
        <taxon>Placobranchoidea</taxon>
        <taxon>Plakobranchidae</taxon>
        <taxon>Elysia</taxon>
    </lineage>
</organism>
<dbReference type="EMBL" id="JAWDGP010001753">
    <property type="protein sequence ID" value="KAK3788639.1"/>
    <property type="molecule type" value="Genomic_DNA"/>
</dbReference>
<keyword evidence="3" id="KW-1185">Reference proteome</keyword>
<comment type="caution">
    <text evidence="2">The sequence shown here is derived from an EMBL/GenBank/DDBJ whole genome shotgun (WGS) entry which is preliminary data.</text>
</comment>
<accession>A0AAE1DZF5</accession>
<proteinExistence type="predicted"/>
<evidence type="ECO:0000313" key="3">
    <source>
        <dbReference type="Proteomes" id="UP001283361"/>
    </source>
</evidence>
<feature type="compositionally biased region" description="Polar residues" evidence="1">
    <location>
        <begin position="137"/>
        <end position="148"/>
    </location>
</feature>
<protein>
    <submittedName>
        <fullName evidence="2">Uncharacterized protein</fullName>
    </submittedName>
</protein>
<sequence length="148" mass="16119">MARNLPLMIEMLNLETEKPGITLELQLFIRFCVAPICFDIQGHKKAQWIERWIGTQEILVQISGERFGGLGETKERAEKPASLWCVHVPSSPKPQTLAAPRVALFPTIIIPGDNPRSPLDQASSAHAGGTGRASRTCGVSTSHAAHLT</sequence>
<evidence type="ECO:0000256" key="1">
    <source>
        <dbReference type="SAM" id="MobiDB-lite"/>
    </source>
</evidence>
<gene>
    <name evidence="2" type="ORF">RRG08_031295</name>
</gene>
<reference evidence="2" key="1">
    <citation type="journal article" date="2023" name="G3 (Bethesda)">
        <title>A reference genome for the long-term kleptoplast-retaining sea slug Elysia crispata morphotype clarki.</title>
        <authorList>
            <person name="Eastman K.E."/>
            <person name="Pendleton A.L."/>
            <person name="Shaikh M.A."/>
            <person name="Suttiyut T."/>
            <person name="Ogas R."/>
            <person name="Tomko P."/>
            <person name="Gavelis G."/>
            <person name="Widhalm J.R."/>
            <person name="Wisecaver J.H."/>
        </authorList>
    </citation>
    <scope>NUCLEOTIDE SEQUENCE</scope>
    <source>
        <strain evidence="2">ECLA1</strain>
    </source>
</reference>
<feature type="region of interest" description="Disordered" evidence="1">
    <location>
        <begin position="115"/>
        <end position="148"/>
    </location>
</feature>
<dbReference type="AlphaFoldDB" id="A0AAE1DZF5"/>
<dbReference type="Proteomes" id="UP001283361">
    <property type="component" value="Unassembled WGS sequence"/>
</dbReference>
<evidence type="ECO:0000313" key="2">
    <source>
        <dbReference type="EMBL" id="KAK3788639.1"/>
    </source>
</evidence>
<name>A0AAE1DZF5_9GAST</name>